<dbReference type="RefSeq" id="WP_074443663.1">
    <property type="nucleotide sequence ID" value="NZ_FMBM01000001.1"/>
</dbReference>
<dbReference type="STRING" id="1653334.GA0071312_0756"/>
<feature type="transmembrane region" description="Helical" evidence="1">
    <location>
        <begin position="149"/>
        <end position="168"/>
    </location>
</feature>
<comment type="caution">
    <text evidence="2">The sequence shown here is derived from an EMBL/GenBank/DDBJ whole genome shotgun (WGS) entry which is preliminary data.</text>
</comment>
<proteinExistence type="predicted"/>
<keyword evidence="1" id="KW-1133">Transmembrane helix</keyword>
<evidence type="ECO:0000313" key="4">
    <source>
        <dbReference type="Proteomes" id="UP000050497"/>
    </source>
</evidence>
<dbReference type="GO" id="GO:0008233">
    <property type="term" value="F:peptidase activity"/>
    <property type="evidence" value="ECO:0007669"/>
    <property type="project" value="UniProtKB-KW"/>
</dbReference>
<evidence type="ECO:0000313" key="3">
    <source>
        <dbReference type="EMBL" id="SCC79232.1"/>
    </source>
</evidence>
<keyword evidence="1" id="KW-0472">Membrane</keyword>
<dbReference type="InterPro" id="IPR007395">
    <property type="entry name" value="Zn_peptidase_2"/>
</dbReference>
<dbReference type="Pfam" id="PF04298">
    <property type="entry name" value="Zn_peptidase_2"/>
    <property type="match status" value="1"/>
</dbReference>
<evidence type="ECO:0000313" key="5">
    <source>
        <dbReference type="Proteomes" id="UP000182800"/>
    </source>
</evidence>
<dbReference type="Proteomes" id="UP000182800">
    <property type="component" value="Unassembled WGS sequence"/>
</dbReference>
<dbReference type="EMBL" id="FMBM01000001">
    <property type="protein sequence ID" value="SCC79232.1"/>
    <property type="molecule type" value="Genomic_DNA"/>
</dbReference>
<keyword evidence="5" id="KW-1185">Reference proteome</keyword>
<feature type="transmembrane region" description="Helical" evidence="1">
    <location>
        <begin position="124"/>
        <end position="142"/>
    </location>
</feature>
<name>A0A0N8KE27_9HYPH</name>
<gene>
    <name evidence="2" type="primary">yugP</name>
    <name evidence="3" type="ORF">GA0071312_0756</name>
    <name evidence="2" type="ORF">HLUCCO17_12055</name>
</gene>
<evidence type="ECO:0000256" key="1">
    <source>
        <dbReference type="SAM" id="Phobius"/>
    </source>
</evidence>
<dbReference type="OrthoDB" id="9805386at2"/>
<evidence type="ECO:0000313" key="2">
    <source>
        <dbReference type="EMBL" id="KPQ10170.1"/>
    </source>
</evidence>
<sequence>MPLILITIAAIFLALVFLPQWWVRASMRKHAVEREDFPGTGGELARHLLDLAGLRDVRVELAQPGADHYDPIERVVRLSPDNYDGRSVTAVAVAAHESSHAMQHADGNTLLATRVRLAGSVRSIEVAAAIILALAPIVAILVKSPVLILLQIGVVVALLGSRVLIHILTLPVEMDASFNRALPILEKGGYLEQRDLPGARSVLRAAAYTYIASALVALLDVARLLRVLRF</sequence>
<dbReference type="EMBL" id="LJSX01000018">
    <property type="protein sequence ID" value="KPQ10170.1"/>
    <property type="molecule type" value="Genomic_DNA"/>
</dbReference>
<dbReference type="PANTHER" id="PTHR36434">
    <property type="entry name" value="MEMBRANE PROTEASE YUGP-RELATED"/>
    <property type="match status" value="1"/>
</dbReference>
<dbReference type="PATRIC" id="fig|1653334.4.peg.389"/>
<dbReference type="Proteomes" id="UP000050497">
    <property type="component" value="Unassembled WGS sequence"/>
</dbReference>
<keyword evidence="2" id="KW-0378">Hydrolase</keyword>
<dbReference type="GO" id="GO:0006508">
    <property type="term" value="P:proteolysis"/>
    <property type="evidence" value="ECO:0007669"/>
    <property type="project" value="UniProtKB-KW"/>
</dbReference>
<keyword evidence="2" id="KW-0645">Protease</keyword>
<organism evidence="2 4">
    <name type="scientific">Saliniramus fredricksonii</name>
    <dbReference type="NCBI Taxonomy" id="1653334"/>
    <lineage>
        <taxon>Bacteria</taxon>
        <taxon>Pseudomonadati</taxon>
        <taxon>Pseudomonadota</taxon>
        <taxon>Alphaproteobacteria</taxon>
        <taxon>Hyphomicrobiales</taxon>
        <taxon>Salinarimonadaceae</taxon>
        <taxon>Saliniramus</taxon>
    </lineage>
</organism>
<accession>A0A0N8KE27</accession>
<dbReference type="AlphaFoldDB" id="A0A0N8KE27"/>
<dbReference type="PANTHER" id="PTHR36434:SF1">
    <property type="entry name" value="MEMBRANE PROTEASE YUGP-RELATED"/>
    <property type="match status" value="1"/>
</dbReference>
<protein>
    <submittedName>
        <fullName evidence="2">Putative metal-dependent protease/peptidase YugP</fullName>
    </submittedName>
</protein>
<reference evidence="3 5" key="2">
    <citation type="submission" date="2016-08" db="EMBL/GenBank/DDBJ databases">
        <authorList>
            <person name="Varghese N."/>
            <person name="Submissions Spin"/>
        </authorList>
    </citation>
    <scope>NUCLEOTIDE SEQUENCE [LARGE SCALE GENOMIC DNA]</scope>
    <source>
        <strain evidence="3 5">HL-109</strain>
    </source>
</reference>
<reference evidence="2 4" key="1">
    <citation type="submission" date="2015-09" db="EMBL/GenBank/DDBJ databases">
        <title>Identification and resolution of microdiversity through metagenomic sequencing of parallel consortia.</title>
        <authorList>
            <person name="Nelson W.C."/>
            <person name="Romine M.F."/>
            <person name="Lindemann S.R."/>
        </authorList>
    </citation>
    <scope>NUCLEOTIDE SEQUENCE [LARGE SCALE GENOMIC DNA]</scope>
    <source>
        <strain evidence="2">HL-109</strain>
    </source>
</reference>
<keyword evidence="1" id="KW-0812">Transmembrane</keyword>